<keyword evidence="2" id="KW-1185">Reference proteome</keyword>
<dbReference type="Gene3D" id="1.10.600.10">
    <property type="entry name" value="Farnesyl Diphosphate Synthase"/>
    <property type="match status" value="1"/>
</dbReference>
<name>A0AAV0W6M9_9HEMI</name>
<evidence type="ECO:0000313" key="2">
    <source>
        <dbReference type="Proteomes" id="UP001160148"/>
    </source>
</evidence>
<comment type="caution">
    <text evidence="1">The sequence shown here is derived from an EMBL/GenBank/DDBJ whole genome shotgun (WGS) entry which is preliminary data.</text>
</comment>
<dbReference type="Proteomes" id="UP001160148">
    <property type="component" value="Unassembled WGS sequence"/>
</dbReference>
<dbReference type="GO" id="GO:0008299">
    <property type="term" value="P:isoprenoid biosynthetic process"/>
    <property type="evidence" value="ECO:0007669"/>
    <property type="project" value="TreeGrafter"/>
</dbReference>
<gene>
    <name evidence="1" type="ORF">MEUPH1_LOCUS7797</name>
</gene>
<dbReference type="GO" id="GO:0004659">
    <property type="term" value="F:prenyltransferase activity"/>
    <property type="evidence" value="ECO:0007669"/>
    <property type="project" value="TreeGrafter"/>
</dbReference>
<protein>
    <recommendedName>
        <fullName evidence="3">Decaprenyl-diphosphate synthase subunit 2</fullName>
    </recommendedName>
</protein>
<dbReference type="PANTHER" id="PTHR12001:SF55">
    <property type="entry name" value="ALL TRANS-POLYPRENYL-DIPHOSPHATE SYNTHASE PDSS2"/>
    <property type="match status" value="1"/>
</dbReference>
<reference evidence="1 2" key="1">
    <citation type="submission" date="2023-01" db="EMBL/GenBank/DDBJ databases">
        <authorList>
            <person name="Whitehead M."/>
        </authorList>
    </citation>
    <scope>NUCLEOTIDE SEQUENCE [LARGE SCALE GENOMIC DNA]</scope>
</reference>
<sequence length="432" mass="47965">MNVARSPTAVRMLRNGPASRVVRRRLYAPSPVVIATTATQCDSNSGRLQKPDWNRAVSEAEKVVGYPSSFLSLRWLLSDEIANVALHLRRMVSSNHPLLKTVKELLSNCQSNMQAWGLIVLLVSKAAGHMNVDSSADEDKSGVLRSQRALAEIAEMIRTSHLMHNGLINIYREMSPKSVDHDDMSFGNKIGLLSGDYLLANSFYELSMLKNQNLMELISSALRDLSEAEFVGRRDSQNNPLPSPFEPLDRKLGSTRLRFNPLQPSGKVRGGMPLTPALRDWTRRNVLSAGSLLGKSCQGALLLAGHGERLQKQGFLFGKHLSLAWQAYLDLEPFLSGSPYSLGISFNLTSAPVMFHLEHDSSLFKEIDKGINSVQDVDYVKVHDVVIKGPGINYTKQLQKEHSEKAMEVLNVFEESDARTALSNIIIAMDRE</sequence>
<dbReference type="EMBL" id="CARXXK010000001">
    <property type="protein sequence ID" value="CAI6351453.1"/>
    <property type="molecule type" value="Genomic_DNA"/>
</dbReference>
<evidence type="ECO:0008006" key="3">
    <source>
        <dbReference type="Google" id="ProtNLM"/>
    </source>
</evidence>
<dbReference type="InterPro" id="IPR008949">
    <property type="entry name" value="Isoprenoid_synthase_dom_sf"/>
</dbReference>
<dbReference type="SUPFAM" id="SSF48576">
    <property type="entry name" value="Terpenoid synthases"/>
    <property type="match status" value="1"/>
</dbReference>
<evidence type="ECO:0000313" key="1">
    <source>
        <dbReference type="EMBL" id="CAI6351453.1"/>
    </source>
</evidence>
<organism evidence="1 2">
    <name type="scientific">Macrosiphum euphorbiae</name>
    <name type="common">potato aphid</name>
    <dbReference type="NCBI Taxonomy" id="13131"/>
    <lineage>
        <taxon>Eukaryota</taxon>
        <taxon>Metazoa</taxon>
        <taxon>Ecdysozoa</taxon>
        <taxon>Arthropoda</taxon>
        <taxon>Hexapoda</taxon>
        <taxon>Insecta</taxon>
        <taxon>Pterygota</taxon>
        <taxon>Neoptera</taxon>
        <taxon>Paraneoptera</taxon>
        <taxon>Hemiptera</taxon>
        <taxon>Sternorrhyncha</taxon>
        <taxon>Aphidomorpha</taxon>
        <taxon>Aphidoidea</taxon>
        <taxon>Aphididae</taxon>
        <taxon>Macrosiphini</taxon>
        <taxon>Macrosiphum</taxon>
    </lineage>
</organism>
<dbReference type="AlphaFoldDB" id="A0AAV0W6M9"/>
<dbReference type="PANTHER" id="PTHR12001">
    <property type="entry name" value="GERANYLGERANYL PYROPHOSPHATE SYNTHASE"/>
    <property type="match status" value="1"/>
</dbReference>
<dbReference type="GO" id="GO:1990234">
    <property type="term" value="C:transferase complex"/>
    <property type="evidence" value="ECO:0007669"/>
    <property type="project" value="TreeGrafter"/>
</dbReference>
<dbReference type="GO" id="GO:0006744">
    <property type="term" value="P:ubiquinone biosynthetic process"/>
    <property type="evidence" value="ECO:0007669"/>
    <property type="project" value="TreeGrafter"/>
</dbReference>
<dbReference type="GO" id="GO:0005739">
    <property type="term" value="C:mitochondrion"/>
    <property type="evidence" value="ECO:0007669"/>
    <property type="project" value="TreeGrafter"/>
</dbReference>
<accession>A0AAV0W6M9</accession>
<proteinExistence type="predicted"/>